<evidence type="ECO:0000256" key="5">
    <source>
        <dbReference type="ARBA" id="ARBA00023125"/>
    </source>
</evidence>
<dbReference type="SUPFAM" id="SSF56349">
    <property type="entry name" value="DNA breaking-rejoining enzymes"/>
    <property type="match status" value="1"/>
</dbReference>
<dbReference type="EMBL" id="JABXYK010000024">
    <property type="protein sequence ID" value="NVP58339.1"/>
    <property type="molecule type" value="Genomic_DNA"/>
</dbReference>
<feature type="domain" description="DNA topoisomerase IB N-terminal" evidence="8">
    <location>
        <begin position="23"/>
        <end position="71"/>
    </location>
</feature>
<dbReference type="Gene3D" id="3.90.15.10">
    <property type="entry name" value="Topoisomerase I, Chain A, domain 3"/>
    <property type="match status" value="1"/>
</dbReference>
<comment type="similarity">
    <text evidence="2">Belongs to the type IB topoisomerase family.</text>
</comment>
<dbReference type="Gene3D" id="1.10.132.120">
    <property type="match status" value="1"/>
</dbReference>
<protein>
    <recommendedName>
        <fullName evidence="3">DNA topoisomerase</fullName>
        <ecNumber evidence="3">5.6.2.1</ecNumber>
    </recommendedName>
</protein>
<evidence type="ECO:0000256" key="1">
    <source>
        <dbReference type="ARBA" id="ARBA00000213"/>
    </source>
</evidence>
<keyword evidence="4" id="KW-0799">Topoisomerase</keyword>
<evidence type="ECO:0000259" key="7">
    <source>
        <dbReference type="Pfam" id="PF01028"/>
    </source>
</evidence>
<dbReference type="SUPFAM" id="SSF55869">
    <property type="entry name" value="DNA topoisomerase I domain"/>
    <property type="match status" value="1"/>
</dbReference>
<evidence type="ECO:0000259" key="8">
    <source>
        <dbReference type="Pfam" id="PF21338"/>
    </source>
</evidence>
<evidence type="ECO:0000256" key="2">
    <source>
        <dbReference type="ARBA" id="ARBA00006645"/>
    </source>
</evidence>
<proteinExistence type="inferred from homology"/>
<name>A0ABX2QN78_9HYPH</name>
<dbReference type="PRINTS" id="PR00416">
    <property type="entry name" value="EUTPISMRASEI"/>
</dbReference>
<organism evidence="9 10">
    <name type="scientific">Mycoplana rhizolycopersici</name>
    <dbReference type="NCBI Taxonomy" id="2746702"/>
    <lineage>
        <taxon>Bacteria</taxon>
        <taxon>Pseudomonadati</taxon>
        <taxon>Pseudomonadota</taxon>
        <taxon>Alphaproteobacteria</taxon>
        <taxon>Hyphomicrobiales</taxon>
        <taxon>Rhizobiaceae</taxon>
        <taxon>Mycoplana</taxon>
    </lineage>
</organism>
<dbReference type="Pfam" id="PF01028">
    <property type="entry name" value="Topoisom_I"/>
    <property type="match status" value="1"/>
</dbReference>
<reference evidence="9 10" key="1">
    <citation type="submission" date="2020-06" db="EMBL/GenBank/DDBJ databases">
        <title>Rhizobium sp.nov. isolated from the tomato plant.</title>
        <authorList>
            <person name="Thin K.K."/>
            <person name="Zhang X."/>
            <person name="He S."/>
        </authorList>
    </citation>
    <scope>NUCLEOTIDE SEQUENCE [LARGE SCALE GENOMIC DNA]</scope>
    <source>
        <strain evidence="9 10">DBTS2</strain>
    </source>
</reference>
<evidence type="ECO:0000256" key="6">
    <source>
        <dbReference type="ARBA" id="ARBA00023235"/>
    </source>
</evidence>
<feature type="domain" description="DNA topoisomerase I catalytic core eukaryotic-type" evidence="7">
    <location>
        <begin position="83"/>
        <end position="298"/>
    </location>
</feature>
<dbReference type="Pfam" id="PF21338">
    <property type="entry name" value="Top1B_N_bact"/>
    <property type="match status" value="1"/>
</dbReference>
<comment type="catalytic activity">
    <reaction evidence="1">
        <text>ATP-independent breakage of single-stranded DNA, followed by passage and rejoining.</text>
        <dbReference type="EC" id="5.6.2.1"/>
    </reaction>
</comment>
<sequence>MPSELIYISGLETGITRKKGKHRFLYHRADGRRVTDKSEIARLDNLAVPPAYTDVILSPNPHTHLQAVGIDGRGRRQYVYHAEWRSERERAKFDSLADFGSHLPDLRERVDADLRKRRLTMDKALAAVVWMLDNLFIRVGNANYTAANGSFGLTTLRDRHVKIEGSCVRFRFIGKSGKQWNLVHSDRRIANVIRRLQELPGQQLFQYVCDDGGCRQISSQDVNAYIRDVTGNEFSSRQFRTWGATCLAAAALAPVEVAASKRAIAMQLNEAIDRVAARLVNTRSVCRSSYIHPAVFEDFRRGKLGEVLRLQGNNNARLLQWMDEEEIRVLRWLTKRARVGSQKERSTRRDISLER</sequence>
<dbReference type="InterPro" id="IPR014711">
    <property type="entry name" value="TopoI_cat_a-hlx-sub_euk"/>
</dbReference>
<dbReference type="Proteomes" id="UP000659172">
    <property type="component" value="Unassembled WGS sequence"/>
</dbReference>
<dbReference type="Gene3D" id="3.30.66.10">
    <property type="entry name" value="DNA topoisomerase I domain"/>
    <property type="match status" value="1"/>
</dbReference>
<dbReference type="InterPro" id="IPR049331">
    <property type="entry name" value="Top1B_N_bact"/>
</dbReference>
<keyword evidence="5" id="KW-0238">DNA-binding</keyword>
<dbReference type="InterPro" id="IPR035447">
    <property type="entry name" value="DNA_topo_I_N_sf"/>
</dbReference>
<dbReference type="InterPro" id="IPR001631">
    <property type="entry name" value="TopoI"/>
</dbReference>
<keyword evidence="6" id="KW-0413">Isomerase</keyword>
<gene>
    <name evidence="9" type="ORF">HV823_24180</name>
</gene>
<accession>A0ABX2QN78</accession>
<keyword evidence="10" id="KW-1185">Reference proteome</keyword>
<comment type="caution">
    <text evidence="9">The sequence shown here is derived from an EMBL/GenBank/DDBJ whole genome shotgun (WGS) entry which is preliminary data.</text>
</comment>
<evidence type="ECO:0000313" key="10">
    <source>
        <dbReference type="Proteomes" id="UP000659172"/>
    </source>
</evidence>
<evidence type="ECO:0000313" key="9">
    <source>
        <dbReference type="EMBL" id="NVP58339.1"/>
    </source>
</evidence>
<evidence type="ECO:0000256" key="4">
    <source>
        <dbReference type="ARBA" id="ARBA00023029"/>
    </source>
</evidence>
<dbReference type="InterPro" id="IPR011010">
    <property type="entry name" value="DNA_brk_join_enz"/>
</dbReference>
<dbReference type="RefSeq" id="WP_176952239.1">
    <property type="nucleotide sequence ID" value="NZ_JABXYK010000024.1"/>
</dbReference>
<evidence type="ECO:0000256" key="3">
    <source>
        <dbReference type="ARBA" id="ARBA00012891"/>
    </source>
</evidence>
<dbReference type="InterPro" id="IPR013500">
    <property type="entry name" value="TopoI_cat_euk"/>
</dbReference>
<dbReference type="PROSITE" id="PS52038">
    <property type="entry name" value="TOPO_IB_2"/>
    <property type="match status" value="1"/>
</dbReference>
<dbReference type="EC" id="5.6.2.1" evidence="3"/>